<keyword evidence="3 9" id="KW-0863">Zinc-finger</keyword>
<dbReference type="GO" id="GO:0008270">
    <property type="term" value="F:zinc ion binding"/>
    <property type="evidence" value="ECO:0007669"/>
    <property type="project" value="UniProtKB-KW"/>
</dbReference>
<dbReference type="GO" id="GO:0003677">
    <property type="term" value="F:DNA binding"/>
    <property type="evidence" value="ECO:0007669"/>
    <property type="project" value="UniProtKB-UniRule"/>
</dbReference>
<proteinExistence type="predicted"/>
<evidence type="ECO:0000256" key="2">
    <source>
        <dbReference type="ARBA" id="ARBA00022723"/>
    </source>
</evidence>
<dbReference type="Pfam" id="PF05485">
    <property type="entry name" value="THAP"/>
    <property type="match status" value="1"/>
</dbReference>
<feature type="domain" description="THAP-type" evidence="11">
    <location>
        <begin position="1"/>
        <end position="85"/>
    </location>
</feature>
<feature type="compositionally biased region" description="Basic and acidic residues" evidence="10">
    <location>
        <begin position="103"/>
        <end position="114"/>
    </location>
</feature>
<evidence type="ECO:0000256" key="4">
    <source>
        <dbReference type="ARBA" id="ARBA00022833"/>
    </source>
</evidence>
<keyword evidence="13" id="KW-1185">Reference proteome</keyword>
<evidence type="ECO:0000256" key="1">
    <source>
        <dbReference type="ARBA" id="ARBA00004123"/>
    </source>
</evidence>
<evidence type="ECO:0000259" key="11">
    <source>
        <dbReference type="PROSITE" id="PS50950"/>
    </source>
</evidence>
<dbReference type="PANTHER" id="PTHR46927">
    <property type="entry name" value="AGAP005574-PA"/>
    <property type="match status" value="1"/>
</dbReference>
<evidence type="ECO:0000256" key="7">
    <source>
        <dbReference type="ARBA" id="ARBA00023242"/>
    </source>
</evidence>
<comment type="subcellular location">
    <subcellularLocation>
        <location evidence="1">Nucleus</location>
    </subcellularLocation>
</comment>
<dbReference type="SUPFAM" id="SSF57716">
    <property type="entry name" value="Glucocorticoid receptor-like (DNA-binding domain)"/>
    <property type="match status" value="1"/>
</dbReference>
<evidence type="ECO:0000313" key="13">
    <source>
        <dbReference type="Proteomes" id="UP000523279"/>
    </source>
</evidence>
<dbReference type="InterPro" id="IPR052224">
    <property type="entry name" value="THAP_domain_protein"/>
</dbReference>
<evidence type="ECO:0000256" key="10">
    <source>
        <dbReference type="SAM" id="MobiDB-lite"/>
    </source>
</evidence>
<dbReference type="SMART" id="SM00980">
    <property type="entry name" value="THAP"/>
    <property type="match status" value="1"/>
</dbReference>
<feature type="non-terminal residue" evidence="12">
    <location>
        <position position="1"/>
    </location>
</feature>
<keyword evidence="4" id="KW-0862">Zinc</keyword>
<keyword evidence="2" id="KW-0479">Metal-binding</keyword>
<keyword evidence="6 9" id="KW-0238">DNA-binding</keyword>
<feature type="region of interest" description="Disordered" evidence="10">
    <location>
        <begin position="84"/>
        <end position="118"/>
    </location>
</feature>
<dbReference type="PROSITE" id="PS50950">
    <property type="entry name" value="ZF_THAP"/>
    <property type="match status" value="1"/>
</dbReference>
<dbReference type="AlphaFoldDB" id="A0A7K9JKJ6"/>
<evidence type="ECO:0000313" key="12">
    <source>
        <dbReference type="EMBL" id="NXH38256.1"/>
    </source>
</evidence>
<comment type="caution">
    <text evidence="12">The sequence shown here is derived from an EMBL/GenBank/DDBJ whole genome shotgun (WGS) entry which is preliminary data.</text>
</comment>
<keyword evidence="5" id="KW-0175">Coiled coil</keyword>
<feature type="non-terminal residue" evidence="12">
    <location>
        <position position="403"/>
    </location>
</feature>
<evidence type="ECO:0000256" key="8">
    <source>
        <dbReference type="ARBA" id="ARBA00039526"/>
    </source>
</evidence>
<protein>
    <recommendedName>
        <fullName evidence="8">THAP domain-containing protein 5</fullName>
    </recommendedName>
</protein>
<accession>A0A7K9JKJ6</accession>
<dbReference type="PANTHER" id="PTHR46927:SF1">
    <property type="entry name" value="THAP DOMAIN-CONTAINING PROTEIN 5"/>
    <property type="match status" value="1"/>
</dbReference>
<evidence type="ECO:0000256" key="6">
    <source>
        <dbReference type="ARBA" id="ARBA00023125"/>
    </source>
</evidence>
<gene>
    <name evidence="12" type="primary">Thap5</name>
    <name evidence="12" type="ORF">DICEXI_R13130</name>
</gene>
<evidence type="ECO:0000256" key="5">
    <source>
        <dbReference type="ARBA" id="ARBA00023054"/>
    </source>
</evidence>
<dbReference type="EMBL" id="VWZP01000631">
    <property type="protein sequence ID" value="NXH38256.1"/>
    <property type="molecule type" value="Genomic_DNA"/>
</dbReference>
<organism evidence="12 13">
    <name type="scientific">Dicaeum eximium</name>
    <dbReference type="NCBI Taxonomy" id="667154"/>
    <lineage>
        <taxon>Eukaryota</taxon>
        <taxon>Metazoa</taxon>
        <taxon>Chordata</taxon>
        <taxon>Craniata</taxon>
        <taxon>Vertebrata</taxon>
        <taxon>Euteleostomi</taxon>
        <taxon>Archelosauria</taxon>
        <taxon>Archosauria</taxon>
        <taxon>Dinosauria</taxon>
        <taxon>Saurischia</taxon>
        <taxon>Theropoda</taxon>
        <taxon>Coelurosauria</taxon>
        <taxon>Aves</taxon>
        <taxon>Neognathae</taxon>
        <taxon>Neoaves</taxon>
        <taxon>Telluraves</taxon>
        <taxon>Australaves</taxon>
        <taxon>Passeriformes</taxon>
        <taxon>Passeroidea</taxon>
        <taxon>Dicaeidae</taxon>
        <taxon>Dicaeum</taxon>
    </lineage>
</organism>
<dbReference type="InterPro" id="IPR006612">
    <property type="entry name" value="THAP_Znf"/>
</dbReference>
<reference evidence="12 13" key="1">
    <citation type="submission" date="2019-09" db="EMBL/GenBank/DDBJ databases">
        <title>Bird 10,000 Genomes (B10K) Project - Family phase.</title>
        <authorList>
            <person name="Zhang G."/>
        </authorList>
    </citation>
    <scope>NUCLEOTIDE SEQUENCE [LARGE SCALE GENOMIC DNA]</scope>
    <source>
        <strain evidence="12">B10K-DU-001-34</strain>
        <tissue evidence="12">Muscle</tissue>
    </source>
</reference>
<keyword evidence="7" id="KW-0539">Nucleus</keyword>
<dbReference type="SMART" id="SM00692">
    <property type="entry name" value="DM3"/>
    <property type="match status" value="1"/>
</dbReference>
<dbReference type="GO" id="GO:0005634">
    <property type="term" value="C:nucleus"/>
    <property type="evidence" value="ECO:0007669"/>
    <property type="project" value="UniProtKB-SubCell"/>
</dbReference>
<evidence type="ECO:0000256" key="3">
    <source>
        <dbReference type="ARBA" id="ARBA00022771"/>
    </source>
</evidence>
<sequence>MPRYCAATHCKNRGGQSAKGQRKLSFYPFPLHDKERLEKWLRNMKRDSWTPSKHQLLCSDHFTPDSLDVRWGIRYLKNTAVPTIFSSPDDEEKDSSQKSFQRLQKEDQEEKNTVSEKVSVPLEPCTPKKNPVIAQNVEEKPEVVCSTALSKPLQIQNLQLPDEGGFQADSVILDSSPKQYIHQPNPVLMTAAVQSMEATSVHTCVEDSGGCTAAVLQFTDPDYLNSSLKLNDALGSVADYAGETCVPHMVCSGEVQTSEDAVLLSTVTQTIEQFSGSEESVIAIIMPAESPEEPEGVSSSFLPVKEEFLDTEETEVIEYDGNEILQTEHSYCRQDIDRDHLWQKISKLHSKITLLEMQEVKTLGRLRSLEALIRQLKQENLLSEEKMKMVENYFTTLEVTMIQ</sequence>
<name>A0A7K9JKJ6_9PASE</name>
<evidence type="ECO:0000256" key="9">
    <source>
        <dbReference type="PROSITE-ProRule" id="PRU00309"/>
    </source>
</evidence>
<dbReference type="Proteomes" id="UP000523279">
    <property type="component" value="Unassembled WGS sequence"/>
</dbReference>